<proteinExistence type="predicted"/>
<dbReference type="Gene3D" id="3.10.105.10">
    <property type="entry name" value="Dipeptide-binding Protein, Domain 3"/>
    <property type="match status" value="1"/>
</dbReference>
<feature type="domain" description="Solute-binding protein family 5" evidence="2">
    <location>
        <begin position="71"/>
        <end position="488"/>
    </location>
</feature>
<evidence type="ECO:0000313" key="4">
    <source>
        <dbReference type="Proteomes" id="UP000007575"/>
    </source>
</evidence>
<dbReference type="HOGENOM" id="CLU_017028_7_2_0"/>
<dbReference type="AlphaFoldDB" id="H8H349"/>
<reference evidence="3 4" key="1">
    <citation type="journal article" date="2012" name="PLoS ONE">
        <title>Genome sequence and transcriptome analysis of the radioresistant bacterium Deinococcus gobiensis: insights into the extreme environmental adaptations.</title>
        <authorList>
            <person name="Yuan M."/>
            <person name="Chen M."/>
            <person name="Zhang W."/>
            <person name="Lu W."/>
            <person name="Wang J."/>
            <person name="Yang M."/>
            <person name="Zhao P."/>
            <person name="Tang R."/>
            <person name="Li X."/>
            <person name="Hao Y."/>
            <person name="Zhou Z."/>
            <person name="Zhan Y."/>
            <person name="Yu H."/>
            <person name="Teng C."/>
            <person name="Yan Y."/>
            <person name="Ping S."/>
            <person name="Wang Y."/>
            <person name="Lin M."/>
        </authorList>
    </citation>
    <scope>NUCLEOTIDE SEQUENCE [LARGE SCALE GENOMIC DNA]</scope>
    <source>
        <strain evidence="4">DSM 21396 / JCM 16679 / CGMCC 1.7299 / I-0</strain>
        <plasmid evidence="3">P3</plasmid>
    </source>
</reference>
<dbReference type="InterPro" id="IPR039424">
    <property type="entry name" value="SBP_5"/>
</dbReference>
<dbReference type="PANTHER" id="PTHR30290">
    <property type="entry name" value="PERIPLASMIC BINDING COMPONENT OF ABC TRANSPORTER"/>
    <property type="match status" value="1"/>
</dbReference>
<dbReference type="RefSeq" id="WP_014682856.1">
    <property type="nucleotide sequence ID" value="NC_017771.1"/>
</dbReference>
<geneLocation type="plasmid" evidence="3 4">
    <name>P3</name>
</geneLocation>
<evidence type="ECO:0000259" key="2">
    <source>
        <dbReference type="Pfam" id="PF00496"/>
    </source>
</evidence>
<feature type="signal peptide" evidence="1">
    <location>
        <begin position="1"/>
        <end position="22"/>
    </location>
</feature>
<dbReference type="EMBL" id="CP002194">
    <property type="protein sequence ID" value="AFD27945.1"/>
    <property type="molecule type" value="Genomic_DNA"/>
</dbReference>
<dbReference type="CDD" id="cd08512">
    <property type="entry name" value="PBP2_NikA_DppA_OppA_like_7"/>
    <property type="match status" value="1"/>
</dbReference>
<dbReference type="SUPFAM" id="SSF53850">
    <property type="entry name" value="Periplasmic binding protein-like II"/>
    <property type="match status" value="1"/>
</dbReference>
<dbReference type="InterPro" id="IPR000914">
    <property type="entry name" value="SBP_5_dom"/>
</dbReference>
<keyword evidence="1" id="KW-0732">Signal</keyword>
<feature type="chain" id="PRO_5003612679" evidence="1">
    <location>
        <begin position="23"/>
        <end position="574"/>
    </location>
</feature>
<dbReference type="PANTHER" id="PTHR30290:SF34">
    <property type="entry name" value="ABC TRANSPORTER, PERIPLASMIC OLIGO-PEPTIDE BINDING PROTEIN, PUTATIVE-RELATED"/>
    <property type="match status" value="1"/>
</dbReference>
<dbReference type="GO" id="GO:0015833">
    <property type="term" value="P:peptide transport"/>
    <property type="evidence" value="ECO:0007669"/>
    <property type="project" value="TreeGrafter"/>
</dbReference>
<dbReference type="OrthoDB" id="9796817at2"/>
<dbReference type="PATRIC" id="fig|745776.4.peg.3916"/>
<dbReference type="Gene3D" id="3.90.76.10">
    <property type="entry name" value="Dipeptide-binding Protein, Domain 1"/>
    <property type="match status" value="1"/>
</dbReference>
<sequence length="574" mass="62997">MRTRNTILPTLTLAILTAPALATAPKDTLVLMQSSDITTLDPAQAYDVASFGIVENLYETLVTYRGSDQTKLQPLLATGWTIRPDGRQYTFDLRRNVRFHSGNVMTCADAEYSLRRLLVTNNADSGNFFIAQALLGTESNAKDDPSVTWPKISRAVACNAAGQLVLTLPSPDPALLAKLASQNTGIVDRAFAVKLGEWDGTGNTWERWVGEDLTDSALSRQPSGTGAYQLVRQDAQTVLATRHNQYWGGAAPLKNVAVQMVSEEATRLASLQRCDADVAEVGLRATLPQLRSQAALQVLDHLPDLGTPVMLMNQNIQDPVLLGSGKLDGKGIPANFFSDLNIRQAFSFAFDSERYIREITSGAARHRTMALPPTFLGYDRRVPRYAYSRARATEAFKKAFGGQVWTAGFVLNVNYRSGSKTGQATMELLKASVEALNPKFRVNIQPQPWSELLAASKSGKASMLTLSWSADYADPDNVLYALFSSKGFYAPRTGFKDAQVDAWLEQARTLTDPQQRAALYRKVGARTHDLATYILMPAEPSFLVFCKGLKGVSVTSYNPMLSGLTGTYWRQVRK</sequence>
<name>H8H349_DEIGI</name>
<keyword evidence="3" id="KW-0614">Plasmid</keyword>
<dbReference type="Proteomes" id="UP000007575">
    <property type="component" value="Plasmid P3"/>
</dbReference>
<dbReference type="GO" id="GO:1904680">
    <property type="term" value="F:peptide transmembrane transporter activity"/>
    <property type="evidence" value="ECO:0007669"/>
    <property type="project" value="TreeGrafter"/>
</dbReference>
<dbReference type="InterPro" id="IPR030678">
    <property type="entry name" value="Peptide/Ni-bd"/>
</dbReference>
<keyword evidence="4" id="KW-1185">Reference proteome</keyword>
<dbReference type="Pfam" id="PF00496">
    <property type="entry name" value="SBP_bac_5"/>
    <property type="match status" value="1"/>
</dbReference>
<gene>
    <name evidence="3" type="ordered locus">DGo_PC0154</name>
</gene>
<dbReference type="Gene3D" id="3.40.190.10">
    <property type="entry name" value="Periplasmic binding protein-like II"/>
    <property type="match status" value="1"/>
</dbReference>
<dbReference type="KEGG" id="dgo:DGo_PC0154"/>
<dbReference type="eggNOG" id="COG0747">
    <property type="taxonomic scope" value="Bacteria"/>
</dbReference>
<dbReference type="PIRSF" id="PIRSF002741">
    <property type="entry name" value="MppA"/>
    <property type="match status" value="1"/>
</dbReference>
<dbReference type="GO" id="GO:0042597">
    <property type="term" value="C:periplasmic space"/>
    <property type="evidence" value="ECO:0007669"/>
    <property type="project" value="UniProtKB-ARBA"/>
</dbReference>
<protein>
    <submittedName>
        <fullName evidence="3">Peptide ABC transporter, periplasmic peptide-binding protein, putative</fullName>
    </submittedName>
</protein>
<dbReference type="GO" id="GO:0043190">
    <property type="term" value="C:ATP-binding cassette (ABC) transporter complex"/>
    <property type="evidence" value="ECO:0007669"/>
    <property type="project" value="InterPro"/>
</dbReference>
<organism evidence="3 4">
    <name type="scientific">Deinococcus gobiensis (strain DSM 21396 / JCM 16679 / CGMCC 1.7299 / I-0)</name>
    <dbReference type="NCBI Taxonomy" id="745776"/>
    <lineage>
        <taxon>Bacteria</taxon>
        <taxon>Thermotogati</taxon>
        <taxon>Deinococcota</taxon>
        <taxon>Deinococci</taxon>
        <taxon>Deinococcales</taxon>
        <taxon>Deinococcaceae</taxon>
        <taxon>Deinococcus</taxon>
    </lineage>
</organism>
<evidence type="ECO:0000313" key="3">
    <source>
        <dbReference type="EMBL" id="AFD27945.1"/>
    </source>
</evidence>
<accession>H8H349</accession>
<evidence type="ECO:0000256" key="1">
    <source>
        <dbReference type="SAM" id="SignalP"/>
    </source>
</evidence>